<dbReference type="OrthoDB" id="10056288at2759"/>
<dbReference type="Proteomes" id="UP000218209">
    <property type="component" value="Unassembled WGS sequence"/>
</dbReference>
<sequence>MARSYSFRSTVVAGATVLAAAAAALVAVAPGGADAAFSWRRSSGDNVLWAPGCDWPGNDVGSVRVPGSRCGSTCRRYSWCTHFSWTLHEGGTCWLKDGRNLRLSGARRSSRPGAVCGLKY</sequence>
<dbReference type="EMBL" id="KV919124">
    <property type="protein sequence ID" value="OSX71577.1"/>
    <property type="molecule type" value="Genomic_DNA"/>
</dbReference>
<evidence type="ECO:0000313" key="2">
    <source>
        <dbReference type="Proteomes" id="UP000218209"/>
    </source>
</evidence>
<accession>A0A1X6NSM8</accession>
<name>A0A1X6NSM8_PORUM</name>
<keyword evidence="2" id="KW-1185">Reference proteome</keyword>
<protein>
    <recommendedName>
        <fullName evidence="3">Apple domain-containing protein</fullName>
    </recommendedName>
</protein>
<gene>
    <name evidence="1" type="ORF">BU14_0521s0010</name>
</gene>
<proteinExistence type="predicted"/>
<reference evidence="1 2" key="1">
    <citation type="submission" date="2017-03" db="EMBL/GenBank/DDBJ databases">
        <title>WGS assembly of Porphyra umbilicalis.</title>
        <authorList>
            <person name="Brawley S.H."/>
            <person name="Blouin N.A."/>
            <person name="Ficko-Blean E."/>
            <person name="Wheeler G.L."/>
            <person name="Lohr M."/>
            <person name="Goodson H.V."/>
            <person name="Jenkins J.W."/>
            <person name="Blaby-Haas C.E."/>
            <person name="Helliwell K.E."/>
            <person name="Chan C."/>
            <person name="Marriage T."/>
            <person name="Bhattacharya D."/>
            <person name="Klein A.S."/>
            <person name="Badis Y."/>
            <person name="Brodie J."/>
            <person name="Cao Y."/>
            <person name="Collen J."/>
            <person name="Dittami S.M."/>
            <person name="Gachon C.M."/>
            <person name="Green B.R."/>
            <person name="Karpowicz S."/>
            <person name="Kim J.W."/>
            <person name="Kudahl U."/>
            <person name="Lin S."/>
            <person name="Michel G."/>
            <person name="Mittag M."/>
            <person name="Olson B.J."/>
            <person name="Pangilinan J."/>
            <person name="Peng Y."/>
            <person name="Qiu H."/>
            <person name="Shu S."/>
            <person name="Singer J.T."/>
            <person name="Smith A.G."/>
            <person name="Sprecher B.N."/>
            <person name="Wagner V."/>
            <person name="Wang W."/>
            <person name="Wang Z.-Y."/>
            <person name="Yan J."/>
            <person name="Yarish C."/>
            <person name="Zoeuner-Riek S."/>
            <person name="Zhuang Y."/>
            <person name="Zou Y."/>
            <person name="Lindquist E.A."/>
            <person name="Grimwood J."/>
            <person name="Barry K."/>
            <person name="Rokhsar D.S."/>
            <person name="Schmutz J."/>
            <person name="Stiller J.W."/>
            <person name="Grossman A.R."/>
            <person name="Prochnik S.E."/>
        </authorList>
    </citation>
    <scope>NUCLEOTIDE SEQUENCE [LARGE SCALE GENOMIC DNA]</scope>
    <source>
        <strain evidence="1">4086291</strain>
    </source>
</reference>
<dbReference type="Gene3D" id="3.50.4.10">
    <property type="entry name" value="Hepatocyte Growth Factor"/>
    <property type="match status" value="1"/>
</dbReference>
<organism evidence="1 2">
    <name type="scientific">Porphyra umbilicalis</name>
    <name type="common">Purple laver</name>
    <name type="synonym">Red alga</name>
    <dbReference type="NCBI Taxonomy" id="2786"/>
    <lineage>
        <taxon>Eukaryota</taxon>
        <taxon>Rhodophyta</taxon>
        <taxon>Bangiophyceae</taxon>
        <taxon>Bangiales</taxon>
        <taxon>Bangiaceae</taxon>
        <taxon>Porphyra</taxon>
    </lineage>
</organism>
<dbReference type="AlphaFoldDB" id="A0A1X6NSM8"/>
<evidence type="ECO:0000313" key="1">
    <source>
        <dbReference type="EMBL" id="OSX71577.1"/>
    </source>
</evidence>
<evidence type="ECO:0008006" key="3">
    <source>
        <dbReference type="Google" id="ProtNLM"/>
    </source>
</evidence>